<dbReference type="InterPro" id="IPR011009">
    <property type="entry name" value="Kinase-like_dom_sf"/>
</dbReference>
<dbReference type="Pfam" id="PF07714">
    <property type="entry name" value="PK_Tyr_Ser-Thr"/>
    <property type="match status" value="2"/>
</dbReference>
<dbReference type="SMART" id="SM00220">
    <property type="entry name" value="S_TKc"/>
    <property type="match status" value="2"/>
</dbReference>
<feature type="compositionally biased region" description="Basic and acidic residues" evidence="7">
    <location>
        <begin position="1129"/>
        <end position="1140"/>
    </location>
</feature>
<dbReference type="InterPro" id="IPR045063">
    <property type="entry name" value="Dynamin_N"/>
</dbReference>
<feature type="domain" description="Protein kinase" evidence="9">
    <location>
        <begin position="1302"/>
        <end position="1586"/>
    </location>
</feature>
<dbReference type="PANTHER" id="PTHR26392">
    <property type="entry name" value="MITOGEN-ACTIVATED PROTEIN KINASE KINASE KINASE 7-RELATED"/>
    <property type="match status" value="1"/>
</dbReference>
<evidence type="ECO:0000256" key="6">
    <source>
        <dbReference type="SAM" id="Coils"/>
    </source>
</evidence>
<evidence type="ECO:0000256" key="3">
    <source>
        <dbReference type="ARBA" id="ARBA00022741"/>
    </source>
</evidence>
<feature type="region of interest" description="Disordered" evidence="7">
    <location>
        <begin position="1119"/>
        <end position="1140"/>
    </location>
</feature>
<evidence type="ECO:0000256" key="2">
    <source>
        <dbReference type="ARBA" id="ARBA00022527"/>
    </source>
</evidence>
<feature type="coiled-coil region" evidence="6">
    <location>
        <begin position="1218"/>
        <end position="1256"/>
    </location>
</feature>
<dbReference type="OrthoDB" id="544350at2759"/>
<dbReference type="PROSITE" id="PS00107">
    <property type="entry name" value="PROTEIN_KINASE_ATP"/>
    <property type="match status" value="1"/>
</dbReference>
<evidence type="ECO:0000313" key="10">
    <source>
        <dbReference type="EMBL" id="CAH1241976.1"/>
    </source>
</evidence>
<dbReference type="PROSITE" id="PS00108">
    <property type="entry name" value="PROTEIN_KINASE_ST"/>
    <property type="match status" value="2"/>
</dbReference>
<evidence type="ECO:0000256" key="8">
    <source>
        <dbReference type="SAM" id="Phobius"/>
    </source>
</evidence>
<dbReference type="GO" id="GO:0005524">
    <property type="term" value="F:ATP binding"/>
    <property type="evidence" value="ECO:0007669"/>
    <property type="project" value="UniProtKB-UniRule"/>
</dbReference>
<dbReference type="InterPro" id="IPR001245">
    <property type="entry name" value="Ser-Thr/Tyr_kinase_cat_dom"/>
</dbReference>
<feature type="region of interest" description="Disordered" evidence="7">
    <location>
        <begin position="489"/>
        <end position="509"/>
    </location>
</feature>
<reference evidence="10" key="1">
    <citation type="submission" date="2022-01" db="EMBL/GenBank/DDBJ databases">
        <authorList>
            <person name="Braso-Vives M."/>
        </authorList>
    </citation>
    <scope>NUCLEOTIDE SEQUENCE</scope>
</reference>
<evidence type="ECO:0000256" key="1">
    <source>
        <dbReference type="ARBA" id="ARBA00008171"/>
    </source>
</evidence>
<dbReference type="Pfam" id="PF00350">
    <property type="entry name" value="Dynamin_N"/>
    <property type="match status" value="1"/>
</dbReference>
<dbReference type="SUPFAM" id="SSF56112">
    <property type="entry name" value="Protein kinase-like (PK-like)"/>
    <property type="match status" value="2"/>
</dbReference>
<feature type="binding site" evidence="5">
    <location>
        <position position="1333"/>
    </location>
    <ligand>
        <name>ATP</name>
        <dbReference type="ChEBI" id="CHEBI:30616"/>
    </ligand>
</feature>
<name>A0A8J9YUH8_BRALA</name>
<keyword evidence="11" id="KW-1185">Reference proteome</keyword>
<feature type="compositionally biased region" description="Basic and acidic residues" evidence="7">
    <location>
        <begin position="498"/>
        <end position="509"/>
    </location>
</feature>
<feature type="transmembrane region" description="Helical" evidence="8">
    <location>
        <begin position="1159"/>
        <end position="1180"/>
    </location>
</feature>
<keyword evidence="8" id="KW-0812">Transmembrane</keyword>
<keyword evidence="4 5" id="KW-0067">ATP-binding</keyword>
<gene>
    <name evidence="10" type="primary">PTK2</name>
    <name evidence="10" type="ORF">BLAG_LOCUS5383</name>
</gene>
<evidence type="ECO:0000256" key="4">
    <source>
        <dbReference type="ARBA" id="ARBA00022840"/>
    </source>
</evidence>
<dbReference type="Proteomes" id="UP000838412">
    <property type="component" value="Chromosome 12"/>
</dbReference>
<keyword evidence="8" id="KW-1133">Transmembrane helix</keyword>
<dbReference type="GO" id="GO:0004674">
    <property type="term" value="F:protein serine/threonine kinase activity"/>
    <property type="evidence" value="ECO:0007669"/>
    <property type="project" value="UniProtKB-KW"/>
</dbReference>
<keyword evidence="2" id="KW-0723">Serine/threonine-protein kinase</keyword>
<evidence type="ECO:0000259" key="9">
    <source>
        <dbReference type="PROSITE" id="PS50011"/>
    </source>
</evidence>
<dbReference type="InterPro" id="IPR008271">
    <property type="entry name" value="Ser/Thr_kinase_AS"/>
</dbReference>
<protein>
    <submittedName>
        <fullName evidence="10">PTK2 protein</fullName>
    </submittedName>
</protein>
<evidence type="ECO:0000313" key="11">
    <source>
        <dbReference type="Proteomes" id="UP000838412"/>
    </source>
</evidence>
<comment type="similarity">
    <text evidence="1">Belongs to the protein kinase superfamily. TKL Ser/Thr protein kinase family. ROCO subfamily.</text>
</comment>
<keyword evidence="2" id="KW-0808">Transferase</keyword>
<keyword evidence="6" id="KW-0175">Coiled coil</keyword>
<dbReference type="PROSITE" id="PS50011">
    <property type="entry name" value="PROTEIN_KINASE_DOM"/>
    <property type="match status" value="2"/>
</dbReference>
<dbReference type="InterPro" id="IPR000719">
    <property type="entry name" value="Prot_kinase_dom"/>
</dbReference>
<dbReference type="EMBL" id="OV696697">
    <property type="protein sequence ID" value="CAH1241976.1"/>
    <property type="molecule type" value="Genomic_DNA"/>
</dbReference>
<accession>A0A8J9YUH8</accession>
<dbReference type="Gene3D" id="1.10.510.10">
    <property type="entry name" value="Transferase(Phosphotransferase) domain 1"/>
    <property type="match status" value="2"/>
</dbReference>
<keyword evidence="8" id="KW-0472">Membrane</keyword>
<sequence length="1592" mass="179703">MTEILITISVVRDSDAASVLKEISDKNRKLQRDLSAVLKEADLFIQRLDVDVTSEIEKNIPGFRFELNNVCQQLESGDCPILVAGETSAGKSSLLNLLLGEDVLPQSLLSTTHVICELKRGTRKHVVVHSLDGDDDIQFDLVGSEENQKREISKYIYSKEKVPKYKKVEIFWPSPILHEGIFLVDSPGVGDDSKLDSITSNYLSQACAFIYVINTANAGGVQPDRVLRIIQQSLSQIPESGFHPKSAIFVFNKWDQVPKWEEEEVKVQMIKRLQKSWPELDPTSQVFYMSVQKAAECQKSGVGPTEDFTKLLEGIRCLLPEGLVSKLKISYGFLDYLLRRTYYYIRARLVAAAEDVDKKTPRIQSLRQLLDNSRKRLTDSLQTLEAGTERCSEGIVQQLYDYLKSDTLENELASWDTTHIDEVSSIEDLESTVVEHVDNRISNVVSEWIAASDAVQRAYEEMNTLKTDILRSFEDDIRKVEESILTTVDDAPPAAQPSDDRPLSETLTEERPLFRPQTAVLGLLTAPVWAVLTVAAAVISLPVIGLIAAQTSIEKRRIMNRFNFADIFRAKLRRDNDVIPVALKMMRNHLSENNVSDVVREGKVLRSLDHCNVLKLIGCFLLTNPDGDTRYILVTELCTGNLRDVRRNSPNIPGKLERYSIEQGTAMKHVTGIAIQVVEGLKYIHSKGYLHRDLKMDNILMSEGDVVKLGDVGLSKAEDDVTGTQCGTILYAAPEVYAGSRRKYTRKADIFSLGLMLWELWYGEIIFKGAPPPLQFIKEVTGGRRPAFPEGAEPIYFWRELMRQCWDVQEGIFLVDSPGVGDDSKLDSITSNYLSQACAFIYVINTANAGGVQPDRVLRIIQQSLSQIPESGFHPKSAIFVFNKWDQVPKWEEEEVKVQMIKRLQKSWPELDPTSQVFYMSVQKAAECQKSGVGPTEDFTKLLEGIRCLLPEGLVSKLKISYGFLDYLLRRTYYYIRARLVAAAEDVDKKTPRIQSLRQLLDNSRKRLTDSLQTLEAGTERCSEGIVQQLYDYLKSDTLENELASWDTTHIDEVSSIEDLESTVVEHVDNRISNVVSEWIAASDAVQRAYEEMNTLKTDILRSFEDDIRKVEESILTTVDDAPPAAQPSDDRPLSETLTEERPLFRPQTAVLGLLTAPVWAVLTVAAAVISLPVIGLIAAQTSIEKRRIMNRFNSDPAVYMSEYAREYLKKLTKDSVREFLSEELEKLKMRMERLKNELETTMEANKKLMEDLSGEVRSNSAVIREFQPVANECQALISKLQLFHVHHLETRDIVPDDIMDWDRSMTIGTGSFADIFRAKLRRDNDVIPVALKMMRNHLSENNVSDVVREGKVLRSLDHCNVLKLIGCFLLTNPDGDTRYILVTELCTGNLRDVRRNSPNIPGKLERYSIEQGTAMKHVTGIAIQVVEGLKYIHSKGYLHRDLKMDNILMSEGDVVKLGDVGLSKAEDDVTGTQCGTILYAAPEVYAGSRRKYTRKADIFSLGLMLWELWYGEIIFKGAPPPLQFIKEVAGGRRPAFPEGAEPIYFWRELMRQCWDGEPARRPPADRCLTVLLCNDACSSAIHFKIDKGSTL</sequence>
<organism evidence="10 11">
    <name type="scientific">Branchiostoma lanceolatum</name>
    <name type="common">Common lancelet</name>
    <name type="synonym">Amphioxus lanceolatum</name>
    <dbReference type="NCBI Taxonomy" id="7740"/>
    <lineage>
        <taxon>Eukaryota</taxon>
        <taxon>Metazoa</taxon>
        <taxon>Chordata</taxon>
        <taxon>Cephalochordata</taxon>
        <taxon>Leptocardii</taxon>
        <taxon>Amphioxiformes</taxon>
        <taxon>Branchiostomatidae</taxon>
        <taxon>Branchiostoma</taxon>
    </lineage>
</organism>
<feature type="transmembrane region" description="Helical" evidence="8">
    <location>
        <begin position="750"/>
        <end position="767"/>
    </location>
</feature>
<evidence type="ECO:0000256" key="7">
    <source>
        <dbReference type="SAM" id="MobiDB-lite"/>
    </source>
</evidence>
<proteinExistence type="inferred from homology"/>
<dbReference type="SUPFAM" id="SSF52540">
    <property type="entry name" value="P-loop containing nucleoside triphosphate hydrolases"/>
    <property type="match status" value="2"/>
</dbReference>
<dbReference type="PANTHER" id="PTHR26392:SF92">
    <property type="entry name" value="PROTEIN KINASE DOMAIN-CONTAINING PROTEIN"/>
    <property type="match status" value="1"/>
</dbReference>
<feature type="domain" description="Protein kinase" evidence="9">
    <location>
        <begin position="553"/>
        <end position="886"/>
    </location>
</feature>
<keyword evidence="2" id="KW-0418">Kinase</keyword>
<feature type="transmembrane region" description="Helical" evidence="8">
    <location>
        <begin position="528"/>
        <end position="549"/>
    </location>
</feature>
<dbReference type="Gene3D" id="3.40.50.300">
    <property type="entry name" value="P-loop containing nucleotide triphosphate hydrolases"/>
    <property type="match status" value="2"/>
</dbReference>
<keyword evidence="3 5" id="KW-0547">Nucleotide-binding</keyword>
<dbReference type="InterPro" id="IPR027417">
    <property type="entry name" value="P-loop_NTPase"/>
</dbReference>
<dbReference type="InterPro" id="IPR017441">
    <property type="entry name" value="Protein_kinase_ATP_BS"/>
</dbReference>
<evidence type="ECO:0000256" key="5">
    <source>
        <dbReference type="PROSITE-ProRule" id="PRU10141"/>
    </source>
</evidence>